<proteinExistence type="predicted"/>
<dbReference type="AlphaFoldDB" id="A0A2X2WGZ3"/>
<sequence>MQQEIDNAYIVRTKAVSGCFSMFMLMFGITFTPLFFTRSAQLMESGLLLPLMFVLEFLILVPLYYLFFRKRDGLGKGTLSAKWFVILFGAILIIQFLLPAMLGMRKTEAWVMTQVSLHNYAFWLTNLSLIFLVPVYEEIVFRGCLFNAFQYWFNDKVWATSLAVSTLFALMHTQYADIRTLLMLFLISQVLIVARVKSKGLLMPVTPAYINECDGDRDTIWRSGLIILRVIFTAFGSDIVSVAHHYR</sequence>
<organism evidence="3 4">
    <name type="scientific">Citrobacter koseri</name>
    <name type="common">Citrobacter diversus</name>
    <dbReference type="NCBI Taxonomy" id="545"/>
    <lineage>
        <taxon>Bacteria</taxon>
        <taxon>Pseudomonadati</taxon>
        <taxon>Pseudomonadota</taxon>
        <taxon>Gammaproteobacteria</taxon>
        <taxon>Enterobacterales</taxon>
        <taxon>Enterobacteriaceae</taxon>
        <taxon>Citrobacter</taxon>
    </lineage>
</organism>
<evidence type="ECO:0000313" key="4">
    <source>
        <dbReference type="Proteomes" id="UP000251584"/>
    </source>
</evidence>
<feature type="domain" description="CAAX prenyl protease 2/Lysostaphin resistance protein A-like" evidence="2">
    <location>
        <begin position="122"/>
        <end position="205"/>
    </location>
</feature>
<dbReference type="EMBL" id="UAVY01000008">
    <property type="protein sequence ID" value="SQB39654.1"/>
    <property type="molecule type" value="Genomic_DNA"/>
</dbReference>
<feature type="transmembrane region" description="Helical" evidence="1">
    <location>
        <begin position="79"/>
        <end position="100"/>
    </location>
</feature>
<keyword evidence="1" id="KW-0472">Membrane</keyword>
<evidence type="ECO:0000256" key="1">
    <source>
        <dbReference type="SAM" id="Phobius"/>
    </source>
</evidence>
<dbReference type="InterPro" id="IPR003675">
    <property type="entry name" value="Rce1/LyrA-like_dom"/>
</dbReference>
<feature type="transmembrane region" description="Helical" evidence="1">
    <location>
        <begin position="48"/>
        <end position="67"/>
    </location>
</feature>
<keyword evidence="1" id="KW-1133">Transmembrane helix</keyword>
<reference evidence="3 4" key="1">
    <citation type="submission" date="2018-06" db="EMBL/GenBank/DDBJ databases">
        <authorList>
            <consortium name="Pathogen Informatics"/>
            <person name="Doyle S."/>
        </authorList>
    </citation>
    <scope>NUCLEOTIDE SEQUENCE [LARGE SCALE GENOMIC DNA]</scope>
    <source>
        <strain evidence="3 4">NCTC10786</strain>
    </source>
</reference>
<dbReference type="Pfam" id="PF02517">
    <property type="entry name" value="Rce1-like"/>
    <property type="match status" value="1"/>
</dbReference>
<protein>
    <submittedName>
        <fullName evidence="3">Putative transfer inhibition protein</fullName>
    </submittedName>
</protein>
<name>A0A2X2WGZ3_CITKO</name>
<gene>
    <name evidence="3" type="ORF">NCTC10786_04734</name>
</gene>
<dbReference type="GO" id="GO:0004175">
    <property type="term" value="F:endopeptidase activity"/>
    <property type="evidence" value="ECO:0007669"/>
    <property type="project" value="UniProtKB-ARBA"/>
</dbReference>
<evidence type="ECO:0000313" key="3">
    <source>
        <dbReference type="EMBL" id="SQB39654.1"/>
    </source>
</evidence>
<feature type="transmembrane region" description="Helical" evidence="1">
    <location>
        <begin position="120"/>
        <end position="141"/>
    </location>
</feature>
<dbReference type="Proteomes" id="UP000251584">
    <property type="component" value="Unassembled WGS sequence"/>
</dbReference>
<keyword evidence="1" id="KW-0812">Transmembrane</keyword>
<dbReference type="GO" id="GO:0080120">
    <property type="term" value="P:CAAX-box protein maturation"/>
    <property type="evidence" value="ECO:0007669"/>
    <property type="project" value="UniProtKB-ARBA"/>
</dbReference>
<evidence type="ECO:0000259" key="2">
    <source>
        <dbReference type="Pfam" id="PF02517"/>
    </source>
</evidence>
<accession>A0A2X2WGZ3</accession>
<feature type="transmembrane region" description="Helical" evidence="1">
    <location>
        <begin position="15"/>
        <end position="36"/>
    </location>
</feature>
<feature type="transmembrane region" description="Helical" evidence="1">
    <location>
        <begin position="153"/>
        <end position="172"/>
    </location>
</feature>